<evidence type="ECO:0000313" key="1">
    <source>
        <dbReference type="EMBL" id="MBB6509989.1"/>
    </source>
</evidence>
<evidence type="ECO:0008006" key="3">
    <source>
        <dbReference type="Google" id="ProtNLM"/>
    </source>
</evidence>
<dbReference type="InterPro" id="IPR010282">
    <property type="entry name" value="Uncharacterised_HutD/Ves"/>
</dbReference>
<proteinExistence type="predicted"/>
<keyword evidence="2" id="KW-1185">Reference proteome</keyword>
<comment type="caution">
    <text evidence="1">The sequence shown here is derived from an EMBL/GenBank/DDBJ whole genome shotgun (WGS) entry which is preliminary data.</text>
</comment>
<dbReference type="RefSeq" id="WP_184655331.1">
    <property type="nucleotide sequence ID" value="NZ_JACHBU010000006.1"/>
</dbReference>
<protein>
    <recommendedName>
        <fullName evidence="3">HutD family protein</fullName>
    </recommendedName>
</protein>
<dbReference type="InterPro" id="IPR014710">
    <property type="entry name" value="RmlC-like_jellyroll"/>
</dbReference>
<dbReference type="Gene3D" id="2.60.120.10">
    <property type="entry name" value="Jelly Rolls"/>
    <property type="match status" value="1"/>
</dbReference>
<sequence>MRILRASDHKRMPWKNSKGETVEIAVFPQAATIDDFDWRISMATVAEDGPFSVFADIDRTLSVLTGDGIELSVEGEPDRVLRPDTPPHAFPADAVTSARLLSGPITDLNVMTRRGKFIHGVTMLPASERVITSNGSDVTMVLPTSDLVLKDGTLLAAYDAILLHPGDSEIELSQAPSSRTFLVRIASRQKASVSLQV</sequence>
<dbReference type="CDD" id="cd20293">
    <property type="entry name" value="cupin_HutD_N"/>
    <property type="match status" value="1"/>
</dbReference>
<dbReference type="Proteomes" id="UP000585437">
    <property type="component" value="Unassembled WGS sequence"/>
</dbReference>
<evidence type="ECO:0000313" key="2">
    <source>
        <dbReference type="Proteomes" id="UP000585437"/>
    </source>
</evidence>
<name>A0A7X0MSR8_9HYPH</name>
<dbReference type="SUPFAM" id="SSF51182">
    <property type="entry name" value="RmlC-like cupins"/>
    <property type="match status" value="1"/>
</dbReference>
<gene>
    <name evidence="1" type="ORF">F4695_003373</name>
</gene>
<dbReference type="AlphaFoldDB" id="A0A7X0MSR8"/>
<dbReference type="Pfam" id="PF05962">
    <property type="entry name" value="HutD"/>
    <property type="match status" value="1"/>
</dbReference>
<dbReference type="PANTHER" id="PTHR37943">
    <property type="entry name" value="PROTEIN VES"/>
    <property type="match status" value="1"/>
</dbReference>
<reference evidence="1 2" key="1">
    <citation type="submission" date="2020-08" db="EMBL/GenBank/DDBJ databases">
        <title>The Agave Microbiome: Exploring the role of microbial communities in plant adaptations to desert environments.</title>
        <authorList>
            <person name="Partida-Martinez L.P."/>
        </authorList>
    </citation>
    <scope>NUCLEOTIDE SEQUENCE [LARGE SCALE GENOMIC DNA]</scope>
    <source>
        <strain evidence="1 2">AS3.12</strain>
    </source>
</reference>
<dbReference type="PANTHER" id="PTHR37943:SF1">
    <property type="entry name" value="PROTEIN VES"/>
    <property type="match status" value="1"/>
</dbReference>
<dbReference type="EMBL" id="JACHBU010000006">
    <property type="protein sequence ID" value="MBB6509989.1"/>
    <property type="molecule type" value="Genomic_DNA"/>
</dbReference>
<dbReference type="InterPro" id="IPR011051">
    <property type="entry name" value="RmlC_Cupin_sf"/>
</dbReference>
<accession>A0A7X0MSR8</accession>
<organism evidence="1 2">
    <name type="scientific">Rhizobium soli</name>
    <dbReference type="NCBI Taxonomy" id="424798"/>
    <lineage>
        <taxon>Bacteria</taxon>
        <taxon>Pseudomonadati</taxon>
        <taxon>Pseudomonadota</taxon>
        <taxon>Alphaproteobacteria</taxon>
        <taxon>Hyphomicrobiales</taxon>
        <taxon>Rhizobiaceae</taxon>
        <taxon>Rhizobium/Agrobacterium group</taxon>
        <taxon>Rhizobium</taxon>
    </lineage>
</organism>